<dbReference type="STRING" id="1316936.K678_13308"/>
<dbReference type="OrthoDB" id="8479142at2"/>
<dbReference type="InterPro" id="IPR024434">
    <property type="entry name" value="TSCPD_dom"/>
</dbReference>
<sequence>MTSTARTRLPHRRPVVTEKIDAFGKALFISAGLDPATGQVQEVFFAGGKEGSAMDAIMADVGVVISVALQHGVPAEALARSIARIPLSPLRPEDLDGRPVATVPASPVGATLDWIIEIGATAKESGHG</sequence>
<comment type="caution">
    <text evidence="7">The sequence shown here is derived from an EMBL/GenBank/DDBJ whole genome shotgun (WGS) entry which is preliminary data.</text>
</comment>
<dbReference type="Pfam" id="PF12637">
    <property type="entry name" value="TSCPD"/>
    <property type="match status" value="1"/>
</dbReference>
<proteinExistence type="inferred from homology"/>
<dbReference type="GO" id="GO:0071897">
    <property type="term" value="P:DNA biosynthetic process"/>
    <property type="evidence" value="ECO:0007669"/>
    <property type="project" value="UniProtKB-KW"/>
</dbReference>
<evidence type="ECO:0000256" key="2">
    <source>
        <dbReference type="ARBA" id="ARBA00012274"/>
    </source>
</evidence>
<name>S9TFB3_MAGFU</name>
<dbReference type="EC" id="1.17.4.1" evidence="2"/>
<evidence type="ECO:0000256" key="5">
    <source>
        <dbReference type="ARBA" id="ARBA00047754"/>
    </source>
</evidence>
<evidence type="ECO:0000256" key="4">
    <source>
        <dbReference type="ARBA" id="ARBA00022741"/>
    </source>
</evidence>
<reference evidence="7 8" key="1">
    <citation type="submission" date="2013-04" db="EMBL/GenBank/DDBJ databases">
        <authorList>
            <person name="Kuznetsov B."/>
            <person name="Ivanovsky R."/>
        </authorList>
    </citation>
    <scope>NUCLEOTIDE SEQUENCE [LARGE SCALE GENOMIC DNA]</scope>
    <source>
        <strain evidence="7 8">MGU-K5</strain>
    </source>
</reference>
<evidence type="ECO:0000256" key="3">
    <source>
        <dbReference type="ARBA" id="ARBA00022634"/>
    </source>
</evidence>
<dbReference type="GO" id="GO:0004748">
    <property type="term" value="F:ribonucleoside-diphosphate reductase activity, thioredoxin disulfide as acceptor"/>
    <property type="evidence" value="ECO:0007669"/>
    <property type="project" value="UniProtKB-EC"/>
</dbReference>
<organism evidence="7 8">
    <name type="scientific">Magnetospirillum fulvum MGU-K5</name>
    <dbReference type="NCBI Taxonomy" id="1316936"/>
    <lineage>
        <taxon>Bacteria</taxon>
        <taxon>Pseudomonadati</taxon>
        <taxon>Pseudomonadota</taxon>
        <taxon>Alphaproteobacteria</taxon>
        <taxon>Rhodospirillales</taxon>
        <taxon>Rhodospirillaceae</taxon>
        <taxon>Magnetospirillum</taxon>
    </lineage>
</organism>
<dbReference type="RefSeq" id="WP_021132963.1">
    <property type="nucleotide sequence ID" value="NZ_AQPH01000058.1"/>
</dbReference>
<evidence type="ECO:0000313" key="8">
    <source>
        <dbReference type="Proteomes" id="UP000015350"/>
    </source>
</evidence>
<gene>
    <name evidence="7" type="ORF">K678_13308</name>
</gene>
<dbReference type="EMBL" id="AQPH01000058">
    <property type="protein sequence ID" value="EPY00961.1"/>
    <property type="molecule type" value="Genomic_DNA"/>
</dbReference>
<keyword evidence="3" id="KW-0237">DNA synthesis</keyword>
<protein>
    <recommendedName>
        <fullName evidence="2">ribonucleoside-diphosphate reductase</fullName>
        <ecNumber evidence="2">1.17.4.1</ecNumber>
    </recommendedName>
</protein>
<dbReference type="GO" id="GO:0000166">
    <property type="term" value="F:nucleotide binding"/>
    <property type="evidence" value="ECO:0007669"/>
    <property type="project" value="UniProtKB-KW"/>
</dbReference>
<evidence type="ECO:0000313" key="7">
    <source>
        <dbReference type="EMBL" id="EPY00961.1"/>
    </source>
</evidence>
<evidence type="ECO:0000259" key="6">
    <source>
        <dbReference type="Pfam" id="PF12637"/>
    </source>
</evidence>
<dbReference type="Proteomes" id="UP000015350">
    <property type="component" value="Unassembled WGS sequence"/>
</dbReference>
<comment type="similarity">
    <text evidence="1">Belongs to the ribonucleoside diphosphate reductase class-2 family.</text>
</comment>
<evidence type="ECO:0000256" key="1">
    <source>
        <dbReference type="ARBA" id="ARBA00007405"/>
    </source>
</evidence>
<dbReference type="AlphaFoldDB" id="S9TFB3"/>
<comment type="catalytic activity">
    <reaction evidence="5">
        <text>a 2'-deoxyribonucleoside 5'-diphosphate + [thioredoxin]-disulfide + H2O = a ribonucleoside 5'-diphosphate + [thioredoxin]-dithiol</text>
        <dbReference type="Rhea" id="RHEA:23252"/>
        <dbReference type="Rhea" id="RHEA-COMP:10698"/>
        <dbReference type="Rhea" id="RHEA-COMP:10700"/>
        <dbReference type="ChEBI" id="CHEBI:15377"/>
        <dbReference type="ChEBI" id="CHEBI:29950"/>
        <dbReference type="ChEBI" id="CHEBI:50058"/>
        <dbReference type="ChEBI" id="CHEBI:57930"/>
        <dbReference type="ChEBI" id="CHEBI:73316"/>
        <dbReference type="EC" id="1.17.4.1"/>
    </reaction>
</comment>
<feature type="domain" description="TSCPD" evidence="6">
    <location>
        <begin position="13"/>
        <end position="86"/>
    </location>
</feature>
<dbReference type="eggNOG" id="COG0209">
    <property type="taxonomic scope" value="Bacteria"/>
</dbReference>
<keyword evidence="4" id="KW-0547">Nucleotide-binding</keyword>
<accession>S9TFB3</accession>